<dbReference type="SUPFAM" id="SSF56059">
    <property type="entry name" value="Glutathione synthetase ATP-binding domain-like"/>
    <property type="match status" value="1"/>
</dbReference>
<sequence>MIRETIEPRPDWRATVEAEGLIWHTADGRPYWNEAACYRFTPAQVATIEAATAELYRLFLAAGDAIVGDRAMLRRFGIPDAFHRPIADAWNAEPPALDYGRFDLGYDGLGPPKLFEFNCDTPTSLLEAAVIQWTWKQERFPHADQFNSIHDRLVVRWSDLRGRLPAAVHFAHVADDEDAVTTAYLRDTAQRAGIATIPILIDDLGWDADARRFVDADDRRIAALFKLYPWEWLANEAFAPNLLESLSRGDTLWLEPVWKMIWSNKGILPVLHDLFPGHPNLLAAAWSPPADADAVAKPLLAREGANVSLRRAGTIVAETGGDYGDEGHVFQELYPLPQPAPGIFPVIGSWVVGGEPAGMGIREDGLITGNGARFVPHVIDPAARGVSL</sequence>
<evidence type="ECO:0000256" key="1">
    <source>
        <dbReference type="ARBA" id="ARBA00022598"/>
    </source>
</evidence>
<dbReference type="RefSeq" id="WP_066710948.1">
    <property type="nucleotide sequence ID" value="NZ_JBHIWA010000064.1"/>
</dbReference>
<dbReference type="InterPro" id="IPR005494">
    <property type="entry name" value="GSPS_pre-ATP-grasp-like_dom"/>
</dbReference>
<evidence type="ECO:0000256" key="5">
    <source>
        <dbReference type="ARBA" id="ARBA00022842"/>
    </source>
</evidence>
<keyword evidence="4" id="KW-0067">ATP-binding</keyword>
<accession>A0A2A4I8Q7</accession>
<keyword evidence="8" id="KW-1185">Reference proteome</keyword>
<dbReference type="AlphaFoldDB" id="A0A2A4I8Q7"/>
<protein>
    <submittedName>
        <fullName evidence="7">Glutathionylspermidine synthase family protein</fullName>
    </submittedName>
</protein>
<evidence type="ECO:0000259" key="6">
    <source>
        <dbReference type="Pfam" id="PF03738"/>
    </source>
</evidence>
<evidence type="ECO:0000256" key="4">
    <source>
        <dbReference type="ARBA" id="ARBA00022840"/>
    </source>
</evidence>
<gene>
    <name evidence="7" type="ORF">COA07_08275</name>
</gene>
<dbReference type="Proteomes" id="UP000218323">
    <property type="component" value="Unassembled WGS sequence"/>
</dbReference>
<keyword evidence="2" id="KW-0479">Metal-binding</keyword>
<organism evidence="7 8">
    <name type="scientific">Sphingomonas adhaesiva</name>
    <dbReference type="NCBI Taxonomy" id="28212"/>
    <lineage>
        <taxon>Bacteria</taxon>
        <taxon>Pseudomonadati</taxon>
        <taxon>Pseudomonadota</taxon>
        <taxon>Alphaproteobacteria</taxon>
        <taxon>Sphingomonadales</taxon>
        <taxon>Sphingomonadaceae</taxon>
        <taxon>Sphingomonas</taxon>
    </lineage>
</organism>
<reference evidence="7 8" key="1">
    <citation type="submission" date="2017-09" db="EMBL/GenBank/DDBJ databases">
        <title>Sphingomonas adhaesiva DSM 7418, whole genome shotgun sequence.</title>
        <authorList>
            <person name="Feng G."/>
            <person name="Zhu H."/>
        </authorList>
    </citation>
    <scope>NUCLEOTIDE SEQUENCE [LARGE SCALE GENOMIC DNA]</scope>
    <source>
        <strain evidence="7 8">DSM 7418</strain>
    </source>
</reference>
<name>A0A2A4I8Q7_9SPHN</name>
<dbReference type="Gene3D" id="3.30.1490.330">
    <property type="match status" value="1"/>
</dbReference>
<evidence type="ECO:0000313" key="8">
    <source>
        <dbReference type="Proteomes" id="UP000218323"/>
    </source>
</evidence>
<evidence type="ECO:0000256" key="2">
    <source>
        <dbReference type="ARBA" id="ARBA00022723"/>
    </source>
</evidence>
<dbReference type="InterPro" id="IPR016185">
    <property type="entry name" value="PreATP-grasp_dom_sf"/>
</dbReference>
<dbReference type="GO" id="GO:0016874">
    <property type="term" value="F:ligase activity"/>
    <property type="evidence" value="ECO:0007669"/>
    <property type="project" value="UniProtKB-KW"/>
</dbReference>
<evidence type="ECO:0000313" key="7">
    <source>
        <dbReference type="EMBL" id="PCG14518.1"/>
    </source>
</evidence>
<dbReference type="Pfam" id="PF03738">
    <property type="entry name" value="GSP_synth"/>
    <property type="match status" value="1"/>
</dbReference>
<dbReference type="SUPFAM" id="SSF52440">
    <property type="entry name" value="PreATP-grasp domain"/>
    <property type="match status" value="1"/>
</dbReference>
<keyword evidence="3" id="KW-0547">Nucleotide-binding</keyword>
<dbReference type="GO" id="GO:0046872">
    <property type="term" value="F:metal ion binding"/>
    <property type="evidence" value="ECO:0007669"/>
    <property type="project" value="UniProtKB-KW"/>
</dbReference>
<comment type="caution">
    <text evidence="7">The sequence shown here is derived from an EMBL/GenBank/DDBJ whole genome shotgun (WGS) entry which is preliminary data.</text>
</comment>
<keyword evidence="1" id="KW-0436">Ligase</keyword>
<dbReference type="GO" id="GO:0005524">
    <property type="term" value="F:ATP binding"/>
    <property type="evidence" value="ECO:0007669"/>
    <property type="project" value="UniProtKB-KW"/>
</dbReference>
<keyword evidence="5" id="KW-0460">Magnesium</keyword>
<evidence type="ECO:0000256" key="3">
    <source>
        <dbReference type="ARBA" id="ARBA00022741"/>
    </source>
</evidence>
<feature type="domain" description="Glutathionylspermidine synthase pre-ATP-grasp-like" evidence="6">
    <location>
        <begin position="12"/>
        <end position="379"/>
    </location>
</feature>
<dbReference type="EMBL" id="NWVC01000003">
    <property type="protein sequence ID" value="PCG14518.1"/>
    <property type="molecule type" value="Genomic_DNA"/>
</dbReference>
<proteinExistence type="predicted"/>